<dbReference type="EMBL" id="BAAAZC010000026">
    <property type="protein sequence ID" value="GAA3982096.1"/>
    <property type="molecule type" value="Genomic_DNA"/>
</dbReference>
<accession>A0ABP7QGC7</accession>
<evidence type="ECO:0000256" key="1">
    <source>
        <dbReference type="SAM" id="Phobius"/>
    </source>
</evidence>
<keyword evidence="1" id="KW-1133">Transmembrane helix</keyword>
<feature type="transmembrane region" description="Helical" evidence="1">
    <location>
        <begin position="185"/>
        <end position="208"/>
    </location>
</feature>
<feature type="transmembrane region" description="Helical" evidence="1">
    <location>
        <begin position="26"/>
        <end position="46"/>
    </location>
</feature>
<gene>
    <name evidence="2" type="ORF">GCM10022210_36900</name>
</gene>
<keyword evidence="1" id="KW-0472">Membrane</keyword>
<proteinExistence type="predicted"/>
<sequence>MGLIVPVSVLIPISVAVVKYRQVDRVLLLIFYYLLLDGAVDLFAIILADHAVNNLPLLHIYTILEFLLLSFFYIKILKDPLARNIIKFLMVLFPLICIINFTFFQSIFRFNTYTRPLEVLIVMAYSLTYFAQANEANDVKAWSGNSLIWVNIGILLYFSGALFVYSFSNLTTAYTSPKYKLLNLFIWNIHASLLLSMYLLFSWGFYICRKT</sequence>
<reference evidence="3" key="1">
    <citation type="journal article" date="2019" name="Int. J. Syst. Evol. Microbiol.">
        <title>The Global Catalogue of Microorganisms (GCM) 10K type strain sequencing project: providing services to taxonomists for standard genome sequencing and annotation.</title>
        <authorList>
            <consortium name="The Broad Institute Genomics Platform"/>
            <consortium name="The Broad Institute Genome Sequencing Center for Infectious Disease"/>
            <person name="Wu L."/>
            <person name="Ma J."/>
        </authorList>
    </citation>
    <scope>NUCLEOTIDE SEQUENCE [LARGE SCALE GENOMIC DNA]</scope>
    <source>
        <strain evidence="3">JCM 16601</strain>
    </source>
</reference>
<comment type="caution">
    <text evidence="2">The sequence shown here is derived from an EMBL/GenBank/DDBJ whole genome shotgun (WGS) entry which is preliminary data.</text>
</comment>
<feature type="transmembrane region" description="Helical" evidence="1">
    <location>
        <begin position="88"/>
        <end position="107"/>
    </location>
</feature>
<feature type="transmembrane region" description="Helical" evidence="1">
    <location>
        <begin position="113"/>
        <end position="130"/>
    </location>
</feature>
<keyword evidence="1" id="KW-0812">Transmembrane</keyword>
<dbReference type="Proteomes" id="UP001500742">
    <property type="component" value="Unassembled WGS sequence"/>
</dbReference>
<feature type="transmembrane region" description="Helical" evidence="1">
    <location>
        <begin position="58"/>
        <end position="76"/>
    </location>
</feature>
<evidence type="ECO:0000313" key="3">
    <source>
        <dbReference type="Proteomes" id="UP001500742"/>
    </source>
</evidence>
<protein>
    <submittedName>
        <fullName evidence="2">Uncharacterized protein</fullName>
    </submittedName>
</protein>
<dbReference type="RefSeq" id="WP_344757791.1">
    <property type="nucleotide sequence ID" value="NZ_BAAAZC010000026.1"/>
</dbReference>
<name>A0ABP7QGC7_9SPHI</name>
<feature type="transmembrane region" description="Helical" evidence="1">
    <location>
        <begin position="142"/>
        <end position="165"/>
    </location>
</feature>
<evidence type="ECO:0000313" key="2">
    <source>
        <dbReference type="EMBL" id="GAA3982096.1"/>
    </source>
</evidence>
<keyword evidence="3" id="KW-1185">Reference proteome</keyword>
<organism evidence="2 3">
    <name type="scientific">Mucilaginibacter dorajii</name>
    <dbReference type="NCBI Taxonomy" id="692994"/>
    <lineage>
        <taxon>Bacteria</taxon>
        <taxon>Pseudomonadati</taxon>
        <taxon>Bacteroidota</taxon>
        <taxon>Sphingobacteriia</taxon>
        <taxon>Sphingobacteriales</taxon>
        <taxon>Sphingobacteriaceae</taxon>
        <taxon>Mucilaginibacter</taxon>
    </lineage>
</organism>